<dbReference type="PANTHER" id="PTHR11465">
    <property type="entry name" value="CATALASE"/>
    <property type="match status" value="1"/>
</dbReference>
<evidence type="ECO:0000256" key="5">
    <source>
        <dbReference type="ARBA" id="ARBA00023002"/>
    </source>
</evidence>
<keyword evidence="2" id="KW-0575">Peroxidase</keyword>
<dbReference type="Proteomes" id="UP000324091">
    <property type="component" value="Chromosome 13"/>
</dbReference>
<comment type="similarity">
    <text evidence="1">Belongs to the catalase family.</text>
</comment>
<organism evidence="8 9">
    <name type="scientific">Takifugu flavidus</name>
    <name type="common">sansaifugu</name>
    <dbReference type="NCBI Taxonomy" id="433684"/>
    <lineage>
        <taxon>Eukaryota</taxon>
        <taxon>Metazoa</taxon>
        <taxon>Chordata</taxon>
        <taxon>Craniata</taxon>
        <taxon>Vertebrata</taxon>
        <taxon>Euteleostomi</taxon>
        <taxon>Actinopterygii</taxon>
        <taxon>Neopterygii</taxon>
        <taxon>Teleostei</taxon>
        <taxon>Neoteleostei</taxon>
        <taxon>Acanthomorphata</taxon>
        <taxon>Eupercaria</taxon>
        <taxon>Tetraodontiformes</taxon>
        <taxon>Tetradontoidea</taxon>
        <taxon>Tetraodontidae</taxon>
        <taxon>Takifugu</taxon>
    </lineage>
</organism>
<keyword evidence="9" id="KW-1185">Reference proteome</keyword>
<name>A0A5C6P7Y5_9TELE</name>
<keyword evidence="4" id="KW-0479">Metal-binding</keyword>
<dbReference type="GO" id="GO:0005739">
    <property type="term" value="C:mitochondrion"/>
    <property type="evidence" value="ECO:0007669"/>
    <property type="project" value="TreeGrafter"/>
</dbReference>
<evidence type="ECO:0000313" key="8">
    <source>
        <dbReference type="EMBL" id="TWW75792.1"/>
    </source>
</evidence>
<feature type="domain" description="Catalase immune-responsive" evidence="7">
    <location>
        <begin position="38"/>
        <end position="100"/>
    </location>
</feature>
<proteinExistence type="inferred from homology"/>
<keyword evidence="6" id="KW-0408">Iron</keyword>
<comment type="caution">
    <text evidence="8">The sequence shown here is derived from an EMBL/GenBank/DDBJ whole genome shotgun (WGS) entry which is preliminary data.</text>
</comment>
<dbReference type="Pfam" id="PF06628">
    <property type="entry name" value="Catalase-rel"/>
    <property type="match status" value="1"/>
</dbReference>
<evidence type="ECO:0000256" key="4">
    <source>
        <dbReference type="ARBA" id="ARBA00022723"/>
    </source>
</evidence>
<keyword evidence="3" id="KW-0349">Heme</keyword>
<dbReference type="Gene3D" id="2.40.180.10">
    <property type="entry name" value="Catalase core domain"/>
    <property type="match status" value="1"/>
</dbReference>
<evidence type="ECO:0000256" key="1">
    <source>
        <dbReference type="ARBA" id="ARBA00005329"/>
    </source>
</evidence>
<dbReference type="EMBL" id="RHFK02000005">
    <property type="protein sequence ID" value="TWW75792.1"/>
    <property type="molecule type" value="Genomic_DNA"/>
</dbReference>
<dbReference type="InterPro" id="IPR018028">
    <property type="entry name" value="Catalase"/>
</dbReference>
<reference evidence="8 9" key="1">
    <citation type="submission" date="2019-04" db="EMBL/GenBank/DDBJ databases">
        <title>Chromosome genome assembly for Takifugu flavidus.</title>
        <authorList>
            <person name="Xiao S."/>
        </authorList>
    </citation>
    <scope>NUCLEOTIDE SEQUENCE [LARGE SCALE GENOMIC DNA]</scope>
    <source>
        <strain evidence="8">HTHZ2018</strain>
        <tissue evidence="8">Muscle</tissue>
    </source>
</reference>
<evidence type="ECO:0000256" key="6">
    <source>
        <dbReference type="ARBA" id="ARBA00023004"/>
    </source>
</evidence>
<evidence type="ECO:0000256" key="3">
    <source>
        <dbReference type="ARBA" id="ARBA00022617"/>
    </source>
</evidence>
<dbReference type="InterPro" id="IPR010582">
    <property type="entry name" value="Catalase_immune_responsive"/>
</dbReference>
<keyword evidence="5" id="KW-0560">Oxidoreductase</keyword>
<dbReference type="GO" id="GO:0005777">
    <property type="term" value="C:peroxisome"/>
    <property type="evidence" value="ECO:0007669"/>
    <property type="project" value="TreeGrafter"/>
</dbReference>
<dbReference type="InterPro" id="IPR020835">
    <property type="entry name" value="Catalase_sf"/>
</dbReference>
<protein>
    <submittedName>
        <fullName evidence="8">Catalase</fullName>
    </submittedName>
</protein>
<dbReference type="GO" id="GO:0020037">
    <property type="term" value="F:heme binding"/>
    <property type="evidence" value="ECO:0007669"/>
    <property type="project" value="InterPro"/>
</dbReference>
<evidence type="ECO:0000313" key="9">
    <source>
        <dbReference type="Proteomes" id="UP000324091"/>
    </source>
</evidence>
<accession>A0A5C6P7Y5</accession>
<dbReference type="PANTHER" id="PTHR11465:SF9">
    <property type="entry name" value="CATALASE"/>
    <property type="match status" value="1"/>
</dbReference>
<evidence type="ECO:0000256" key="2">
    <source>
        <dbReference type="ARBA" id="ARBA00022559"/>
    </source>
</evidence>
<dbReference type="GO" id="GO:0042744">
    <property type="term" value="P:hydrogen peroxide catabolic process"/>
    <property type="evidence" value="ECO:0007669"/>
    <property type="project" value="TreeGrafter"/>
</dbReference>
<dbReference type="GO" id="GO:0046872">
    <property type="term" value="F:metal ion binding"/>
    <property type="evidence" value="ECO:0007669"/>
    <property type="project" value="UniProtKB-KW"/>
</dbReference>
<dbReference type="AlphaFoldDB" id="A0A5C6P7Y5"/>
<dbReference type="GO" id="GO:0042542">
    <property type="term" value="P:response to hydrogen peroxide"/>
    <property type="evidence" value="ECO:0007669"/>
    <property type="project" value="TreeGrafter"/>
</dbReference>
<gene>
    <name evidence="8" type="ORF">D4764_13G0004540</name>
</gene>
<dbReference type="SUPFAM" id="SSF56634">
    <property type="entry name" value="Heme-dependent catalase-like"/>
    <property type="match status" value="1"/>
</dbReference>
<evidence type="ECO:0000259" key="7">
    <source>
        <dbReference type="Pfam" id="PF06628"/>
    </source>
</evidence>
<dbReference type="GO" id="GO:0004096">
    <property type="term" value="F:catalase activity"/>
    <property type="evidence" value="ECO:0007669"/>
    <property type="project" value="InterPro"/>
</dbReference>
<sequence>MCGAPNYYPNSFSAPEIQPQCVESKFKVYPDVARYNSSDEDNVTQVRTFYTEVLNDEERQRLYENFAGSLKGAQLFIQQRMVENLKAIHPDYASRVQKLLDKYNEEAEKVRHTCWFHRVIVDAADPTIPNQFIM</sequence>